<dbReference type="AlphaFoldDB" id="A0A2S2P2J3"/>
<reference evidence="2" key="1">
    <citation type="submission" date="2018-04" db="EMBL/GenBank/DDBJ databases">
        <title>Transcriptome of Schizaphis graminum biotype I.</title>
        <authorList>
            <person name="Scully E.D."/>
            <person name="Geib S.M."/>
            <person name="Palmer N.A."/>
            <person name="Koch K."/>
            <person name="Bradshaw J."/>
            <person name="Heng-Moss T."/>
            <person name="Sarath G."/>
        </authorList>
    </citation>
    <scope>NUCLEOTIDE SEQUENCE</scope>
</reference>
<feature type="signal peptide" evidence="1">
    <location>
        <begin position="1"/>
        <end position="23"/>
    </location>
</feature>
<name>A0A2S2P2J3_SCHGA</name>
<keyword evidence="1" id="KW-0732">Signal</keyword>
<dbReference type="EMBL" id="GGMR01010507">
    <property type="protein sequence ID" value="MBY23126.1"/>
    <property type="molecule type" value="Transcribed_RNA"/>
</dbReference>
<feature type="chain" id="PRO_5015647394" evidence="1">
    <location>
        <begin position="24"/>
        <end position="106"/>
    </location>
</feature>
<proteinExistence type="predicted"/>
<evidence type="ECO:0000256" key="1">
    <source>
        <dbReference type="SAM" id="SignalP"/>
    </source>
</evidence>
<evidence type="ECO:0000313" key="2">
    <source>
        <dbReference type="EMBL" id="MBY23126.1"/>
    </source>
</evidence>
<accession>A0A2S2P2J3</accession>
<gene>
    <name evidence="2" type="ORF">g.155056</name>
</gene>
<organism evidence="2">
    <name type="scientific">Schizaphis graminum</name>
    <name type="common">Green bug aphid</name>
    <dbReference type="NCBI Taxonomy" id="13262"/>
    <lineage>
        <taxon>Eukaryota</taxon>
        <taxon>Metazoa</taxon>
        <taxon>Ecdysozoa</taxon>
        <taxon>Arthropoda</taxon>
        <taxon>Hexapoda</taxon>
        <taxon>Insecta</taxon>
        <taxon>Pterygota</taxon>
        <taxon>Neoptera</taxon>
        <taxon>Paraneoptera</taxon>
        <taxon>Hemiptera</taxon>
        <taxon>Sternorrhyncha</taxon>
        <taxon>Aphidomorpha</taxon>
        <taxon>Aphidoidea</taxon>
        <taxon>Aphididae</taxon>
        <taxon>Aphidini</taxon>
        <taxon>Schizaphis</taxon>
    </lineage>
</organism>
<protein>
    <submittedName>
        <fullName evidence="2">Uncharacterized protein</fullName>
    </submittedName>
</protein>
<sequence length="106" mass="11996">MVNPSKMLSIFIIFCYFIHNSYPTTVQECINIMKQHGLILDNTDQLGPVYKNVDTETLIASIGALNITSMRRDLPEPLKTYVNDFSNNNARNGTQELPVAFCARQL</sequence>